<reference evidence="2" key="1">
    <citation type="journal article" date="2019" name="Int. J. Syst. Evol. Microbiol.">
        <title>The Global Catalogue of Microorganisms (GCM) 10K type strain sequencing project: providing services to taxonomists for standard genome sequencing and annotation.</title>
        <authorList>
            <consortium name="The Broad Institute Genomics Platform"/>
            <consortium name="The Broad Institute Genome Sequencing Center for Infectious Disease"/>
            <person name="Wu L."/>
            <person name="Ma J."/>
        </authorList>
    </citation>
    <scope>NUCLEOTIDE SEQUENCE [LARGE SCALE GENOMIC DNA]</scope>
    <source>
        <strain evidence="2">PCU 280</strain>
    </source>
</reference>
<dbReference type="InterPro" id="IPR024496">
    <property type="entry name" value="Spore_germ_GerPE"/>
</dbReference>
<gene>
    <name evidence="1" type="ORF">ACFP56_07230</name>
</gene>
<proteinExistence type="predicted"/>
<name>A0ABW1V0Y4_9BACL</name>
<organism evidence="1 2">
    <name type="scientific">Paenibacillus septentrionalis</name>
    <dbReference type="NCBI Taxonomy" id="429342"/>
    <lineage>
        <taxon>Bacteria</taxon>
        <taxon>Bacillati</taxon>
        <taxon>Bacillota</taxon>
        <taxon>Bacilli</taxon>
        <taxon>Bacillales</taxon>
        <taxon>Paenibacillaceae</taxon>
        <taxon>Paenibacillus</taxon>
    </lineage>
</organism>
<accession>A0ABW1V0Y4</accession>
<dbReference type="Proteomes" id="UP001596233">
    <property type="component" value="Unassembled WGS sequence"/>
</dbReference>
<evidence type="ECO:0000313" key="2">
    <source>
        <dbReference type="Proteomes" id="UP001596233"/>
    </source>
</evidence>
<sequence length="141" mass="15859">MSMNTLVSVKLVDIISNSTSGIVQFGDRQHSYLHSQSFSIVRNNSNYGPDEPYFERYPLFTRPLPKLEMMLPSGSVEHNMIGKLVSLPNQPPTIEVDKLIVISNSQSANVQLGNSMKLVAENRQKAIEQYMNIPKGARTHR</sequence>
<keyword evidence="2" id="KW-1185">Reference proteome</keyword>
<protein>
    <submittedName>
        <fullName evidence="1">Spore germination protein GerPE</fullName>
    </submittedName>
</protein>
<dbReference type="RefSeq" id="WP_379232752.1">
    <property type="nucleotide sequence ID" value="NZ_JBHSTE010000002.1"/>
</dbReference>
<evidence type="ECO:0000313" key="1">
    <source>
        <dbReference type="EMBL" id="MFC6332414.1"/>
    </source>
</evidence>
<comment type="caution">
    <text evidence="1">The sequence shown here is derived from an EMBL/GenBank/DDBJ whole genome shotgun (WGS) entry which is preliminary data.</text>
</comment>
<dbReference type="EMBL" id="JBHSTE010000002">
    <property type="protein sequence ID" value="MFC6332414.1"/>
    <property type="molecule type" value="Genomic_DNA"/>
</dbReference>
<dbReference type="Pfam" id="PF10970">
    <property type="entry name" value="GerPE"/>
    <property type="match status" value="1"/>
</dbReference>